<evidence type="ECO:0000256" key="1">
    <source>
        <dbReference type="SAM" id="SignalP"/>
    </source>
</evidence>
<feature type="signal peptide" evidence="1">
    <location>
        <begin position="1"/>
        <end position="16"/>
    </location>
</feature>
<feature type="chain" id="PRO_5014636865" evidence="1">
    <location>
        <begin position="17"/>
        <end position="95"/>
    </location>
</feature>
<keyword evidence="1" id="KW-0732">Signal</keyword>
<dbReference type="EMBL" id="GGFL01009347">
    <property type="protein sequence ID" value="MBW73525.1"/>
    <property type="molecule type" value="Transcribed_RNA"/>
</dbReference>
<reference evidence="2" key="1">
    <citation type="submission" date="2018-01" db="EMBL/GenBank/DDBJ databases">
        <title>An insight into the sialome of Amazonian anophelines.</title>
        <authorList>
            <person name="Ribeiro J.M."/>
            <person name="Scarpassa V."/>
            <person name="Calvo E."/>
        </authorList>
    </citation>
    <scope>NUCLEOTIDE SEQUENCE</scope>
</reference>
<accession>A0A2M4D7H3</accession>
<evidence type="ECO:0000313" key="2">
    <source>
        <dbReference type="EMBL" id="MBW73525.1"/>
    </source>
</evidence>
<proteinExistence type="predicted"/>
<organism evidence="2">
    <name type="scientific">Anopheles darlingi</name>
    <name type="common">Mosquito</name>
    <dbReference type="NCBI Taxonomy" id="43151"/>
    <lineage>
        <taxon>Eukaryota</taxon>
        <taxon>Metazoa</taxon>
        <taxon>Ecdysozoa</taxon>
        <taxon>Arthropoda</taxon>
        <taxon>Hexapoda</taxon>
        <taxon>Insecta</taxon>
        <taxon>Pterygota</taxon>
        <taxon>Neoptera</taxon>
        <taxon>Endopterygota</taxon>
        <taxon>Diptera</taxon>
        <taxon>Nematocera</taxon>
        <taxon>Culicoidea</taxon>
        <taxon>Culicidae</taxon>
        <taxon>Anophelinae</taxon>
        <taxon>Anopheles</taxon>
    </lineage>
</organism>
<dbReference type="AlphaFoldDB" id="A0A2M4D7H3"/>
<protein>
    <submittedName>
        <fullName evidence="2">Putative secreted protein</fullName>
    </submittedName>
</protein>
<name>A0A2M4D7H3_ANODA</name>
<sequence length="95" mass="10455">MACPLILVSICTPIGSTSVATATSTTARGMVRPLHLWIGSLRLMNVVLVAFDNRTLGGSCTVNDQIVRSAFQHLESRLERLYLRLLADRTIRAPF</sequence>